<dbReference type="NCBIfam" id="NF033563">
    <property type="entry name" value="transpos_IS30"/>
    <property type="match status" value="1"/>
</dbReference>
<evidence type="ECO:0000313" key="3">
    <source>
        <dbReference type="Proteomes" id="UP000306317"/>
    </source>
</evidence>
<dbReference type="PANTHER" id="PTHR10948">
    <property type="entry name" value="TRANSPOSASE"/>
    <property type="match status" value="1"/>
</dbReference>
<dbReference type="PANTHER" id="PTHR10948:SF23">
    <property type="entry name" value="TRANSPOSASE INSI FOR INSERTION SEQUENCE ELEMENT IS30A-RELATED"/>
    <property type="match status" value="1"/>
</dbReference>
<name>A0A4S3K621_9GAMM</name>
<protein>
    <submittedName>
        <fullName evidence="2">IS30 family transposase</fullName>
    </submittedName>
</protein>
<dbReference type="PROSITE" id="PS50994">
    <property type="entry name" value="INTEGRASE"/>
    <property type="match status" value="1"/>
</dbReference>
<accession>A0A4S3K621</accession>
<dbReference type="GO" id="GO:0004803">
    <property type="term" value="F:transposase activity"/>
    <property type="evidence" value="ECO:0007669"/>
    <property type="project" value="TreeGrafter"/>
</dbReference>
<proteinExistence type="predicted"/>
<dbReference type="Proteomes" id="UP000306317">
    <property type="component" value="Unassembled WGS sequence"/>
</dbReference>
<dbReference type="InterPro" id="IPR051917">
    <property type="entry name" value="Transposase-Integrase"/>
</dbReference>
<keyword evidence="3" id="KW-1185">Reference proteome</keyword>
<dbReference type="AlphaFoldDB" id="A0A4S3K621"/>
<comment type="caution">
    <text evidence="2">The sequence shown here is derived from an EMBL/GenBank/DDBJ whole genome shotgun (WGS) entry which is preliminary data.</text>
</comment>
<gene>
    <name evidence="2" type="ORF">B1991_18320</name>
</gene>
<evidence type="ECO:0000313" key="2">
    <source>
        <dbReference type="EMBL" id="THD03556.1"/>
    </source>
</evidence>
<reference evidence="2 3" key="1">
    <citation type="submission" date="2017-02" db="EMBL/GenBank/DDBJ databases">
        <title>Whole genome sequencing of Rhodanobacter lindaniclasticus DSM 17932.</title>
        <authorList>
            <person name="Kumar S."/>
            <person name="Patil P."/>
            <person name="Patil P.B."/>
        </authorList>
    </citation>
    <scope>NUCLEOTIDE SEQUENCE [LARGE SCALE GENOMIC DNA]</scope>
    <source>
        <strain evidence="2 3">DSM 17932</strain>
    </source>
</reference>
<feature type="non-terminal residue" evidence="2">
    <location>
        <position position="131"/>
    </location>
</feature>
<dbReference type="GO" id="GO:0005829">
    <property type="term" value="C:cytosol"/>
    <property type="evidence" value="ECO:0007669"/>
    <property type="project" value="TreeGrafter"/>
</dbReference>
<dbReference type="GO" id="GO:0015074">
    <property type="term" value="P:DNA integration"/>
    <property type="evidence" value="ECO:0007669"/>
    <property type="project" value="InterPro"/>
</dbReference>
<evidence type="ECO:0000259" key="1">
    <source>
        <dbReference type="PROSITE" id="PS50994"/>
    </source>
</evidence>
<dbReference type="InterPro" id="IPR001584">
    <property type="entry name" value="Integrase_cat-core"/>
</dbReference>
<dbReference type="EMBL" id="MWIO01000093">
    <property type="protein sequence ID" value="THD03556.1"/>
    <property type="molecule type" value="Genomic_DNA"/>
</dbReference>
<dbReference type="InterPro" id="IPR053392">
    <property type="entry name" value="Transposase_IS30-like"/>
</dbReference>
<organism evidence="2 3">
    <name type="scientific">Rhodanobacter lindaniclasticus</name>
    <dbReference type="NCBI Taxonomy" id="75310"/>
    <lineage>
        <taxon>Bacteria</taxon>
        <taxon>Pseudomonadati</taxon>
        <taxon>Pseudomonadota</taxon>
        <taxon>Gammaproteobacteria</taxon>
        <taxon>Lysobacterales</taxon>
        <taxon>Rhodanobacteraceae</taxon>
        <taxon>Rhodanobacter</taxon>
    </lineage>
</organism>
<sequence length="131" mass="14371">MSHETIYTAVYLVPRGELRKELIGCLRQGRSTRKPRTRGTDRRGQIPDMQSIHVRPPEVADRLIPGHWEGDLIKGAGNRSSVGTLVERTSGFVVLAKMSSASAADALESFGKALKGIPEALRKTLTYDQGK</sequence>
<dbReference type="GO" id="GO:0032196">
    <property type="term" value="P:transposition"/>
    <property type="evidence" value="ECO:0007669"/>
    <property type="project" value="TreeGrafter"/>
</dbReference>
<feature type="domain" description="Integrase catalytic" evidence="1">
    <location>
        <begin position="61"/>
        <end position="131"/>
    </location>
</feature>